<sequence length="387" mass="43494">MRKAWPTMWIWIQHVYQTHLQLALPGVDATRKAFMAKRYEVFVTILKMFADHGHTPMVSGFISGHAGILPMMADMWIREGTDKNAENGFRCALFNVPRVAIQERFLAQIILACGTADEAVHVACQRVEHHLGQAQREYSLLSMDLTIFMMHLCEPSDSPLAAAMYASSGVATTLMHAWAHIASSLCTVSVEHRSELLDICMISTFLLVQRSPQAYDRILDILYHDLLPLLLQSVALIQPSSERYESFATHAVSMIHEILSPATVHRETLSLLGRCVAAVHKRGKHLPMRNPSIRGTWSGLMMLLDEREKVYNKFKSDSRTVLLCGNAKCENPNSGMFHRCSACRILLYCSQKCQRAHWNEHKVLCNNMKGTAKGDTPYPSLSTAGNN</sequence>
<evidence type="ECO:0000256" key="4">
    <source>
        <dbReference type="PROSITE-ProRule" id="PRU00134"/>
    </source>
</evidence>
<evidence type="ECO:0000259" key="5">
    <source>
        <dbReference type="PROSITE" id="PS50865"/>
    </source>
</evidence>
<dbReference type="PROSITE" id="PS01360">
    <property type="entry name" value="ZF_MYND_1"/>
    <property type="match status" value="1"/>
</dbReference>
<dbReference type="OrthoDB" id="432970at2759"/>
<evidence type="ECO:0000313" key="7">
    <source>
        <dbReference type="Proteomes" id="UP000076532"/>
    </source>
</evidence>
<feature type="domain" description="MYND-type" evidence="5">
    <location>
        <begin position="321"/>
        <end position="365"/>
    </location>
</feature>
<keyword evidence="2 4" id="KW-0863">Zinc-finger</keyword>
<proteinExistence type="predicted"/>
<keyword evidence="7" id="KW-1185">Reference proteome</keyword>
<organism evidence="6 7">
    <name type="scientific">Athelia psychrophila</name>
    <dbReference type="NCBI Taxonomy" id="1759441"/>
    <lineage>
        <taxon>Eukaryota</taxon>
        <taxon>Fungi</taxon>
        <taxon>Dikarya</taxon>
        <taxon>Basidiomycota</taxon>
        <taxon>Agaricomycotina</taxon>
        <taxon>Agaricomycetes</taxon>
        <taxon>Agaricomycetidae</taxon>
        <taxon>Atheliales</taxon>
        <taxon>Atheliaceae</taxon>
        <taxon>Athelia</taxon>
    </lineage>
</organism>
<dbReference type="Gene3D" id="6.10.140.2220">
    <property type="match status" value="1"/>
</dbReference>
<name>A0A166CT83_9AGAM</name>
<dbReference type="InterPro" id="IPR002893">
    <property type="entry name" value="Znf_MYND"/>
</dbReference>
<keyword evidence="3" id="KW-0862">Zinc</keyword>
<dbReference type="EMBL" id="KV417624">
    <property type="protein sequence ID" value="KZP13977.1"/>
    <property type="molecule type" value="Genomic_DNA"/>
</dbReference>
<reference evidence="6 7" key="1">
    <citation type="journal article" date="2016" name="Mol. Biol. Evol.">
        <title>Comparative Genomics of Early-Diverging Mushroom-Forming Fungi Provides Insights into the Origins of Lignocellulose Decay Capabilities.</title>
        <authorList>
            <person name="Nagy L.G."/>
            <person name="Riley R."/>
            <person name="Tritt A."/>
            <person name="Adam C."/>
            <person name="Daum C."/>
            <person name="Floudas D."/>
            <person name="Sun H."/>
            <person name="Yadav J.S."/>
            <person name="Pangilinan J."/>
            <person name="Larsson K.H."/>
            <person name="Matsuura K."/>
            <person name="Barry K."/>
            <person name="Labutti K."/>
            <person name="Kuo R."/>
            <person name="Ohm R.A."/>
            <person name="Bhattacharya S.S."/>
            <person name="Shirouzu T."/>
            <person name="Yoshinaga Y."/>
            <person name="Martin F.M."/>
            <person name="Grigoriev I.V."/>
            <person name="Hibbett D.S."/>
        </authorList>
    </citation>
    <scope>NUCLEOTIDE SEQUENCE [LARGE SCALE GENOMIC DNA]</scope>
    <source>
        <strain evidence="6 7">CBS 109695</strain>
    </source>
</reference>
<dbReference type="AlphaFoldDB" id="A0A166CT83"/>
<dbReference type="GO" id="GO:0008270">
    <property type="term" value="F:zinc ion binding"/>
    <property type="evidence" value="ECO:0007669"/>
    <property type="project" value="UniProtKB-KW"/>
</dbReference>
<evidence type="ECO:0000313" key="6">
    <source>
        <dbReference type="EMBL" id="KZP13977.1"/>
    </source>
</evidence>
<dbReference type="PROSITE" id="PS50865">
    <property type="entry name" value="ZF_MYND_2"/>
    <property type="match status" value="1"/>
</dbReference>
<evidence type="ECO:0000256" key="1">
    <source>
        <dbReference type="ARBA" id="ARBA00022723"/>
    </source>
</evidence>
<dbReference type="Proteomes" id="UP000076532">
    <property type="component" value="Unassembled WGS sequence"/>
</dbReference>
<dbReference type="Pfam" id="PF01753">
    <property type="entry name" value="zf-MYND"/>
    <property type="match status" value="1"/>
</dbReference>
<accession>A0A166CT83</accession>
<evidence type="ECO:0000256" key="3">
    <source>
        <dbReference type="ARBA" id="ARBA00022833"/>
    </source>
</evidence>
<protein>
    <recommendedName>
        <fullName evidence="5">MYND-type domain-containing protein</fullName>
    </recommendedName>
</protein>
<gene>
    <name evidence="6" type="ORF">FIBSPDRAFT_118828</name>
</gene>
<evidence type="ECO:0000256" key="2">
    <source>
        <dbReference type="ARBA" id="ARBA00022771"/>
    </source>
</evidence>
<dbReference type="STRING" id="436010.A0A166CT83"/>
<keyword evidence="1" id="KW-0479">Metal-binding</keyword>
<dbReference type="SUPFAM" id="SSF144232">
    <property type="entry name" value="HIT/MYND zinc finger-like"/>
    <property type="match status" value="1"/>
</dbReference>